<evidence type="ECO:0000256" key="4">
    <source>
        <dbReference type="ARBA" id="ARBA00022475"/>
    </source>
</evidence>
<dbReference type="Pfam" id="PF00690">
    <property type="entry name" value="Cation_ATPase_N"/>
    <property type="match status" value="1"/>
</dbReference>
<comment type="similarity">
    <text evidence="2">Belongs to the cation transport ATPase (P-type) (TC 3.A.3) family. Type IIC subfamily.</text>
</comment>
<dbReference type="Gene3D" id="3.40.1110.10">
    <property type="entry name" value="Calcium-transporting ATPase, cytoplasmic domain N"/>
    <property type="match status" value="1"/>
</dbReference>
<dbReference type="GO" id="GO:0006883">
    <property type="term" value="P:intracellular sodium ion homeostasis"/>
    <property type="evidence" value="ECO:0007669"/>
    <property type="project" value="TreeGrafter"/>
</dbReference>
<dbReference type="Pfam" id="PF13246">
    <property type="entry name" value="Cation_ATPase"/>
    <property type="match status" value="1"/>
</dbReference>
<dbReference type="InterPro" id="IPR059000">
    <property type="entry name" value="ATPase_P-type_domA"/>
</dbReference>
<dbReference type="GO" id="GO:0005391">
    <property type="term" value="F:P-type sodium:potassium-exchanging transporter activity"/>
    <property type="evidence" value="ECO:0007669"/>
    <property type="project" value="TreeGrafter"/>
</dbReference>
<dbReference type="FunFam" id="2.70.150.10:FF:000003">
    <property type="entry name" value="Sodium/potassium-transporting ATPase subunit alpha"/>
    <property type="match status" value="1"/>
</dbReference>
<dbReference type="Proteomes" id="UP001157974">
    <property type="component" value="Unassembled WGS sequence"/>
</dbReference>
<evidence type="ECO:0000256" key="5">
    <source>
        <dbReference type="ARBA" id="ARBA00022538"/>
    </source>
</evidence>
<dbReference type="GO" id="GO:0030007">
    <property type="term" value="P:intracellular potassium ion homeostasis"/>
    <property type="evidence" value="ECO:0007669"/>
    <property type="project" value="TreeGrafter"/>
</dbReference>
<keyword evidence="19" id="KW-1185">Reference proteome</keyword>
<feature type="transmembrane region" description="Helical" evidence="16">
    <location>
        <begin position="1094"/>
        <end position="1118"/>
    </location>
</feature>
<feature type="transmembrane region" description="Helical" evidence="16">
    <location>
        <begin position="302"/>
        <end position="323"/>
    </location>
</feature>
<evidence type="ECO:0000256" key="2">
    <source>
        <dbReference type="ARBA" id="ARBA00006934"/>
    </source>
</evidence>
<dbReference type="InterPro" id="IPR023214">
    <property type="entry name" value="HAD_sf"/>
</dbReference>
<dbReference type="NCBIfam" id="TIGR01106">
    <property type="entry name" value="ATPase-IIC_X-K"/>
    <property type="match status" value="1"/>
</dbReference>
<dbReference type="EMBL" id="JAMWBK010000006">
    <property type="protein sequence ID" value="KAJ8904259.1"/>
    <property type="molecule type" value="Genomic_DNA"/>
</dbReference>
<evidence type="ECO:0000256" key="16">
    <source>
        <dbReference type="SAM" id="Phobius"/>
    </source>
</evidence>
<evidence type="ECO:0000313" key="19">
    <source>
        <dbReference type="Proteomes" id="UP001157974"/>
    </source>
</evidence>
<dbReference type="Gene3D" id="3.40.50.1000">
    <property type="entry name" value="HAD superfamily/HAD-like"/>
    <property type="match status" value="1"/>
</dbReference>
<dbReference type="PROSITE" id="PS00154">
    <property type="entry name" value="ATPASE_E1_E2"/>
    <property type="match status" value="1"/>
</dbReference>
<keyword evidence="8" id="KW-0547">Nucleotide-binding</keyword>
<gene>
    <name evidence="18" type="ORF">NDN08_000783</name>
</gene>
<feature type="transmembrane region" description="Helical" evidence="16">
    <location>
        <begin position="335"/>
        <end position="357"/>
    </location>
</feature>
<feature type="transmembrane region" description="Helical" evidence="16">
    <location>
        <begin position="141"/>
        <end position="160"/>
    </location>
</feature>
<accession>A0AAV8UP88</accession>
<keyword evidence="12 16" id="KW-1133">Transmembrane helix</keyword>
<dbReference type="GO" id="GO:0016887">
    <property type="term" value="F:ATP hydrolysis activity"/>
    <property type="evidence" value="ECO:0007669"/>
    <property type="project" value="InterPro"/>
</dbReference>
<name>A0AAV8UP88_9RHOD</name>
<evidence type="ECO:0000256" key="3">
    <source>
        <dbReference type="ARBA" id="ARBA00022448"/>
    </source>
</evidence>
<protein>
    <recommendedName>
        <fullName evidence="17">Cation-transporting P-type ATPase N-terminal domain-containing protein</fullName>
    </recommendedName>
</protein>
<proteinExistence type="inferred from homology"/>
<dbReference type="Pfam" id="PF00689">
    <property type="entry name" value="Cation_ATPase_C"/>
    <property type="match status" value="2"/>
</dbReference>
<keyword evidence="4" id="KW-1003">Cell membrane</keyword>
<feature type="domain" description="Cation-transporting P-type ATPase N-terminal" evidence="17">
    <location>
        <begin position="58"/>
        <end position="132"/>
    </location>
</feature>
<dbReference type="PANTHER" id="PTHR43294">
    <property type="entry name" value="SODIUM/POTASSIUM-TRANSPORTING ATPASE SUBUNIT ALPHA"/>
    <property type="match status" value="1"/>
</dbReference>
<dbReference type="GO" id="GO:0005524">
    <property type="term" value="F:ATP binding"/>
    <property type="evidence" value="ECO:0007669"/>
    <property type="project" value="UniProtKB-KW"/>
</dbReference>
<keyword evidence="14 16" id="KW-0472">Membrane</keyword>
<feature type="transmembrane region" description="Helical" evidence="16">
    <location>
        <begin position="1065"/>
        <end position="1082"/>
    </location>
</feature>
<keyword evidence="13" id="KW-0406">Ion transport</keyword>
<organism evidence="18 19">
    <name type="scientific">Rhodosorus marinus</name>
    <dbReference type="NCBI Taxonomy" id="101924"/>
    <lineage>
        <taxon>Eukaryota</taxon>
        <taxon>Rhodophyta</taxon>
        <taxon>Stylonematophyceae</taxon>
        <taxon>Stylonematales</taxon>
        <taxon>Stylonemataceae</taxon>
        <taxon>Rhodosorus</taxon>
    </lineage>
</organism>
<dbReference type="PRINTS" id="PR00121">
    <property type="entry name" value="NAKATPASE"/>
</dbReference>
<evidence type="ECO:0000256" key="1">
    <source>
        <dbReference type="ARBA" id="ARBA00004651"/>
    </source>
</evidence>
<dbReference type="SUPFAM" id="SSF81665">
    <property type="entry name" value="Calcium ATPase, transmembrane domain M"/>
    <property type="match status" value="1"/>
</dbReference>
<dbReference type="GO" id="GO:1902600">
    <property type="term" value="P:proton transmembrane transport"/>
    <property type="evidence" value="ECO:0007669"/>
    <property type="project" value="TreeGrafter"/>
</dbReference>
<dbReference type="SUPFAM" id="SSF56784">
    <property type="entry name" value="HAD-like"/>
    <property type="match status" value="1"/>
</dbReference>
<feature type="compositionally biased region" description="Basic and acidic residues" evidence="15">
    <location>
        <begin position="43"/>
        <end position="52"/>
    </location>
</feature>
<dbReference type="GO" id="GO:0036376">
    <property type="term" value="P:sodium ion export across plasma membrane"/>
    <property type="evidence" value="ECO:0007669"/>
    <property type="project" value="TreeGrafter"/>
</dbReference>
<dbReference type="Gene3D" id="1.20.1110.10">
    <property type="entry name" value="Calcium-transporting ATPase, transmembrane domain"/>
    <property type="match status" value="2"/>
</dbReference>
<reference evidence="18 19" key="1">
    <citation type="journal article" date="2023" name="Nat. Commun.">
        <title>Origin of minicircular mitochondrial genomes in red algae.</title>
        <authorList>
            <person name="Lee Y."/>
            <person name="Cho C.H."/>
            <person name="Lee Y.M."/>
            <person name="Park S.I."/>
            <person name="Yang J.H."/>
            <person name="West J.A."/>
            <person name="Bhattacharya D."/>
            <person name="Yoon H.S."/>
        </authorList>
    </citation>
    <scope>NUCLEOTIDE SEQUENCE [LARGE SCALE GENOMIC DNA]</scope>
    <source>
        <strain evidence="18 19">CCMP1338</strain>
        <tissue evidence="18">Whole cell</tissue>
    </source>
</reference>
<dbReference type="InterPro" id="IPR018303">
    <property type="entry name" value="ATPase_P-typ_P_site"/>
</dbReference>
<dbReference type="InterPro" id="IPR023298">
    <property type="entry name" value="ATPase_P-typ_TM_dom_sf"/>
</dbReference>
<dbReference type="SFLD" id="SFLDF00027">
    <property type="entry name" value="p-type_atpase"/>
    <property type="match status" value="1"/>
</dbReference>
<evidence type="ECO:0000256" key="10">
    <source>
        <dbReference type="ARBA" id="ARBA00022958"/>
    </source>
</evidence>
<evidence type="ECO:0000256" key="6">
    <source>
        <dbReference type="ARBA" id="ARBA00022553"/>
    </source>
</evidence>
<keyword evidence="5" id="KW-0633">Potassium transport</keyword>
<dbReference type="SUPFAM" id="SSF81660">
    <property type="entry name" value="Metal cation-transporting ATPase, ATP-binding domain N"/>
    <property type="match status" value="1"/>
</dbReference>
<keyword evidence="7 16" id="KW-0812">Transmembrane</keyword>
<comment type="caution">
    <text evidence="18">The sequence shown here is derived from an EMBL/GenBank/DDBJ whole genome shotgun (WGS) entry which is preliminary data.</text>
</comment>
<dbReference type="NCBIfam" id="TIGR01494">
    <property type="entry name" value="ATPase_P-type"/>
    <property type="match status" value="2"/>
</dbReference>
<dbReference type="PANTHER" id="PTHR43294:SF21">
    <property type="entry name" value="CATION TRANSPORTING ATPASE"/>
    <property type="match status" value="1"/>
</dbReference>
<evidence type="ECO:0000256" key="11">
    <source>
        <dbReference type="ARBA" id="ARBA00022967"/>
    </source>
</evidence>
<dbReference type="SFLD" id="SFLDS00003">
    <property type="entry name" value="Haloacid_Dehalogenase"/>
    <property type="match status" value="1"/>
</dbReference>
<evidence type="ECO:0000256" key="7">
    <source>
        <dbReference type="ARBA" id="ARBA00022692"/>
    </source>
</evidence>
<dbReference type="InterPro" id="IPR023299">
    <property type="entry name" value="ATPase_P-typ_cyto_dom_N"/>
</dbReference>
<sequence>MHPDKNQQDAIDLEIVRTFSETSARIEEKLDRKSRRERKKKKGQDDEQDNLKKEVEMWQHEVTVEELCERIGTDVETGLSSDEAKMRLEKDGPNQLSPPKVTPWYIKLLLQFTNFFAIILQVAAILSFIGYALTPENTDNLYLGIVLYFVVIFTALFTFFQEHSSEKTLEKFKNFLPPQALAIRDGNVVEIEASSLVVGDVVEVKLGDKIPADIRIIENSKLKVEMASLTGESEPLARTVECTDANPLETKNLAFFGTLAVEGTAKGIVVNTGDETVFGRIAGLAASSGNSQTTLQIEIHSFVILISVVAISLGVIFFVFGLFRSSDIIQNIVRSIGIIVANVPEGLLATVTVSLTLTAKRMAKRNVLVKKLESVETLGSTTTICSDKTGTLTQNRMTVLHLVYDGEMHTAKTSTTESDIDTENVAFKTLFYGATNCAKAVFDAADMEMNPELPIDERKVNGDASEAGILKFAEKLEPVMPIRRNNPQVSGVPFNSANKFMVTVNKDEESGLFRVLMKGAPERVISRCTRMLKSEGVVPMNAEDKETIDAHLRVLMSNGERVLGFAERMLPEKFGPDYEFDSERENFLDEIMEGELCFVGLVSLLDPPRESVPYAVETCQEAGIQVIMVTGDHPATAKAIAKSVNIIKDQTVEDIAIERGCSVDEVNDSEAKAVVVPGWAIKDLDEEDWDRILAKEQIVFARTSPQQKLIIVENCQRLGKIVAVTGDGVNDSPALKQANIGVAMGIAGSDVSKEAADMILLDDNFASIVNAVEEGRLIFDNLKKSISYTLSSNIPELIPFLLFILISIPIPLSVFLILLIDLGTDVVPAISLAYEKPENDIMKRKPRRAGKDRLVNRKLISFAYFQIGVIQALAGLFAYFIVFNDYGLSPSTLNNLDVNSFFATSVQEDQRWLIAQKSSFNQAANMRVWFNNESDFSQFFSSQPPTGFIQQTTAVFDELPSTPGTVESSSLLASVPGTPVNEQFNNMFKIVGFLTQQPSCMAFTCEVNNELLKNDLSCFDSSVNEGSVYYTGINTGEQNDNIGDSGCFELWTSEQQTQTLRHAQTAYFVAIIIVQWGDLLITKTRTLSIFQQGMWNWVLNFGLVLETLLAVIIAYVPFIQTIIGTAPIRFVHWLPGIPFALFELFYDEIRKYLIRRAARKPEFKLGRFLDEYTHW</sequence>
<evidence type="ECO:0000256" key="13">
    <source>
        <dbReference type="ARBA" id="ARBA00023065"/>
    </source>
</evidence>
<evidence type="ECO:0000313" key="18">
    <source>
        <dbReference type="EMBL" id="KAJ8904259.1"/>
    </source>
</evidence>
<evidence type="ECO:0000256" key="14">
    <source>
        <dbReference type="ARBA" id="ARBA00023136"/>
    </source>
</evidence>
<feature type="compositionally biased region" description="Basic residues" evidence="15">
    <location>
        <begin position="32"/>
        <end position="42"/>
    </location>
</feature>
<dbReference type="Pfam" id="PF00122">
    <property type="entry name" value="E1-E2_ATPase"/>
    <property type="match status" value="1"/>
</dbReference>
<comment type="subcellular location">
    <subcellularLocation>
        <location evidence="1">Cell membrane</location>
        <topology evidence="1">Multi-pass membrane protein</topology>
    </subcellularLocation>
</comment>
<dbReference type="InterPro" id="IPR050510">
    <property type="entry name" value="Cation_transp_ATPase_P-type"/>
</dbReference>
<dbReference type="Gene3D" id="2.70.150.10">
    <property type="entry name" value="Calcium-transporting ATPase, cytoplasmic transduction domain A"/>
    <property type="match status" value="1"/>
</dbReference>
<dbReference type="SMART" id="SM00831">
    <property type="entry name" value="Cation_ATPase_N"/>
    <property type="match status" value="1"/>
</dbReference>
<evidence type="ECO:0000256" key="12">
    <source>
        <dbReference type="ARBA" id="ARBA00022989"/>
    </source>
</evidence>
<dbReference type="InterPro" id="IPR001757">
    <property type="entry name" value="P_typ_ATPase"/>
</dbReference>
<evidence type="ECO:0000256" key="8">
    <source>
        <dbReference type="ARBA" id="ARBA00022741"/>
    </source>
</evidence>
<dbReference type="FunFam" id="1.20.1110.10:FF:000095">
    <property type="entry name" value="Sodium/potassium-transporting ATPase subunit alpha-1"/>
    <property type="match status" value="1"/>
</dbReference>
<evidence type="ECO:0000259" key="17">
    <source>
        <dbReference type="SMART" id="SM00831"/>
    </source>
</evidence>
<dbReference type="PRINTS" id="PR00119">
    <property type="entry name" value="CATATPASE"/>
</dbReference>
<evidence type="ECO:0000256" key="15">
    <source>
        <dbReference type="SAM" id="MobiDB-lite"/>
    </source>
</evidence>
<dbReference type="InterPro" id="IPR004014">
    <property type="entry name" value="ATPase_P-typ_cation-transptr_N"/>
</dbReference>
<dbReference type="AlphaFoldDB" id="A0AAV8UP88"/>
<dbReference type="SFLD" id="SFLDG00002">
    <property type="entry name" value="C1.7:_P-type_atpase_like"/>
    <property type="match status" value="1"/>
</dbReference>
<keyword evidence="3" id="KW-0813">Transport</keyword>
<dbReference type="GO" id="GO:1990573">
    <property type="term" value="P:potassium ion import across plasma membrane"/>
    <property type="evidence" value="ECO:0007669"/>
    <property type="project" value="TreeGrafter"/>
</dbReference>
<keyword evidence="6" id="KW-0597">Phosphoprotein</keyword>
<dbReference type="InterPro" id="IPR036412">
    <property type="entry name" value="HAD-like_sf"/>
</dbReference>
<dbReference type="InterPro" id="IPR008250">
    <property type="entry name" value="ATPase_P-typ_transduc_dom_A_sf"/>
</dbReference>
<feature type="region of interest" description="Disordered" evidence="15">
    <location>
        <begin position="26"/>
        <end position="52"/>
    </location>
</feature>
<dbReference type="InterPro" id="IPR006068">
    <property type="entry name" value="ATPase_P-typ_cation-transptr_C"/>
</dbReference>
<dbReference type="GO" id="GO:0005886">
    <property type="term" value="C:plasma membrane"/>
    <property type="evidence" value="ECO:0007669"/>
    <property type="project" value="UniProtKB-SubCell"/>
</dbReference>
<keyword evidence="9" id="KW-0067">ATP-binding</keyword>
<dbReference type="FunFam" id="3.40.50.1000:FF:000083">
    <property type="entry name" value="Sodium/potassium-transporting ATPase subunit alpha"/>
    <property type="match status" value="1"/>
</dbReference>
<feature type="transmembrane region" description="Helical" evidence="16">
    <location>
        <begin position="108"/>
        <end position="129"/>
    </location>
</feature>
<evidence type="ECO:0000256" key="9">
    <source>
        <dbReference type="ARBA" id="ARBA00022840"/>
    </source>
</evidence>
<dbReference type="InterPro" id="IPR044492">
    <property type="entry name" value="P_typ_ATPase_HD_dom"/>
</dbReference>
<dbReference type="SUPFAM" id="SSF81653">
    <property type="entry name" value="Calcium ATPase, transduction domain A"/>
    <property type="match status" value="1"/>
</dbReference>
<keyword evidence="10" id="KW-0630">Potassium</keyword>
<feature type="transmembrane region" description="Helical" evidence="16">
    <location>
        <begin position="855"/>
        <end position="882"/>
    </location>
</feature>
<dbReference type="InterPro" id="IPR005775">
    <property type="entry name" value="P-type_ATPase_IIC"/>
</dbReference>
<keyword evidence="11" id="KW-1278">Translocase</keyword>